<feature type="active site" description="Proton acceptor" evidence="15">
    <location>
        <position position="127"/>
    </location>
</feature>
<dbReference type="PANTHER" id="PTHR13697:SF4">
    <property type="entry name" value="ATP-DEPENDENT 6-PHOSPHOFRUCTOKINASE"/>
    <property type="match status" value="1"/>
</dbReference>
<dbReference type="Gene3D" id="3.40.50.460">
    <property type="entry name" value="Phosphofructokinase domain"/>
    <property type="match status" value="1"/>
</dbReference>
<dbReference type="NCBIfam" id="NF002872">
    <property type="entry name" value="PRK03202.1"/>
    <property type="match status" value="1"/>
</dbReference>
<comment type="similarity">
    <text evidence="15">Belongs to the phosphofructokinase type A (PFKA) family. ATP-dependent PFK group I subfamily. Prokaryotic clade 'B1' sub-subfamily.</text>
</comment>
<dbReference type="HAMAP" id="MF_00339">
    <property type="entry name" value="Phosphofructokinase_I_B1"/>
    <property type="match status" value="1"/>
</dbReference>
<dbReference type="PANTHER" id="PTHR13697">
    <property type="entry name" value="PHOSPHOFRUCTOKINASE"/>
    <property type="match status" value="1"/>
</dbReference>
<evidence type="ECO:0000259" key="16">
    <source>
        <dbReference type="Pfam" id="PF00365"/>
    </source>
</evidence>
<evidence type="ECO:0000256" key="12">
    <source>
        <dbReference type="ARBA" id="ARBA00022842"/>
    </source>
</evidence>
<feature type="binding site" description="in other chain" evidence="15">
    <location>
        <position position="222"/>
    </location>
    <ligand>
        <name>substrate</name>
        <note>ligand shared between dimeric partners</note>
    </ligand>
</feature>
<feature type="binding site" description="in other chain" evidence="15">
    <location>
        <begin position="213"/>
        <end position="215"/>
    </location>
    <ligand>
        <name>ADP</name>
        <dbReference type="ChEBI" id="CHEBI:456216"/>
        <note>allosteric activator; ligand shared between dimeric partners</note>
    </ligand>
</feature>
<feature type="binding site" evidence="15">
    <location>
        <position position="243"/>
    </location>
    <ligand>
        <name>substrate</name>
        <note>ligand shared between dimeric partners</note>
    </ligand>
</feature>
<feature type="binding site" description="in other chain" evidence="15">
    <location>
        <position position="211"/>
    </location>
    <ligand>
        <name>ADP</name>
        <dbReference type="ChEBI" id="CHEBI:456216"/>
        <note>allosteric activator; ligand shared between dimeric partners</note>
    </ligand>
</feature>
<keyword evidence="5 15" id="KW-0963">Cytoplasm</keyword>
<evidence type="ECO:0000256" key="11">
    <source>
        <dbReference type="ARBA" id="ARBA00022840"/>
    </source>
</evidence>
<evidence type="ECO:0000256" key="3">
    <source>
        <dbReference type="ARBA" id="ARBA00004496"/>
    </source>
</evidence>
<keyword evidence="10 15" id="KW-0418">Kinase</keyword>
<evidence type="ECO:0000256" key="14">
    <source>
        <dbReference type="ARBA" id="ARBA00048070"/>
    </source>
</evidence>
<comment type="function">
    <text evidence="2 15">Catalyzes the phosphorylation of D-fructose 6-phosphate to fructose 1,6-bisphosphate by ATP, the first committing step of glycolysis.</text>
</comment>
<evidence type="ECO:0000256" key="8">
    <source>
        <dbReference type="ARBA" id="ARBA00022723"/>
    </source>
</evidence>
<keyword evidence="7 15" id="KW-0808">Transferase</keyword>
<dbReference type="InterPro" id="IPR022953">
    <property type="entry name" value="ATP_PFK"/>
</dbReference>
<evidence type="ECO:0000256" key="13">
    <source>
        <dbReference type="ARBA" id="ARBA00023152"/>
    </source>
</evidence>
<comment type="subunit">
    <text evidence="15">Homotetramer.</text>
</comment>
<keyword evidence="13 15" id="KW-0324">Glycolysis</keyword>
<dbReference type="GO" id="GO:0003872">
    <property type="term" value="F:6-phosphofructokinase activity"/>
    <property type="evidence" value="ECO:0007669"/>
    <property type="project" value="UniProtKB-EC"/>
</dbReference>
<keyword evidence="9 15" id="KW-0547">Nucleotide-binding</keyword>
<feature type="binding site" evidence="15">
    <location>
        <position position="11"/>
    </location>
    <ligand>
        <name>ATP</name>
        <dbReference type="ChEBI" id="CHEBI:30616"/>
    </ligand>
</feature>
<comment type="caution">
    <text evidence="17">The sequence shown here is derived from an EMBL/GenBank/DDBJ whole genome shotgun (WGS) entry which is preliminary data.</text>
</comment>
<feature type="binding site" description="in other chain" evidence="15">
    <location>
        <begin position="249"/>
        <end position="252"/>
    </location>
    <ligand>
        <name>substrate</name>
        <note>ligand shared between dimeric partners</note>
    </ligand>
</feature>
<dbReference type="InterPro" id="IPR000023">
    <property type="entry name" value="Phosphofructokinase_dom"/>
</dbReference>
<dbReference type="SUPFAM" id="SSF53784">
    <property type="entry name" value="Phosphofructokinase"/>
    <property type="match status" value="1"/>
</dbReference>
<feature type="binding site" description="in other chain" evidence="15">
    <location>
        <begin position="125"/>
        <end position="127"/>
    </location>
    <ligand>
        <name>substrate</name>
        <note>ligand shared between dimeric partners</note>
    </ligand>
</feature>
<keyword evidence="6 15" id="KW-0021">Allosteric enzyme</keyword>
<evidence type="ECO:0000256" key="1">
    <source>
        <dbReference type="ARBA" id="ARBA00001946"/>
    </source>
</evidence>
<feature type="binding site" evidence="15">
    <location>
        <position position="103"/>
    </location>
    <ligand>
        <name>Mg(2+)</name>
        <dbReference type="ChEBI" id="CHEBI:18420"/>
        <note>catalytic</note>
    </ligand>
</feature>
<dbReference type="EMBL" id="JAFBFI010000009">
    <property type="protein sequence ID" value="MBM7692870.1"/>
    <property type="molecule type" value="Genomic_DNA"/>
</dbReference>
<dbReference type="Pfam" id="PF00365">
    <property type="entry name" value="PFK"/>
    <property type="match status" value="1"/>
</dbReference>
<dbReference type="RefSeq" id="WP_204543163.1">
    <property type="nucleotide sequence ID" value="NZ_JAFBFI010000009.1"/>
</dbReference>
<comment type="caution">
    <text evidence="15">Lacks conserved residue(s) required for the propagation of feature annotation.</text>
</comment>
<keyword evidence="11 15" id="KW-0067">ATP-binding</keyword>
<dbReference type="EC" id="2.7.1.11" evidence="15"/>
<keyword evidence="12 15" id="KW-0460">Magnesium</keyword>
<dbReference type="Proteomes" id="UP000823486">
    <property type="component" value="Unassembled WGS sequence"/>
</dbReference>
<comment type="cofactor">
    <cofactor evidence="1 15">
        <name>Mg(2+)</name>
        <dbReference type="ChEBI" id="CHEBI:18420"/>
    </cofactor>
</comment>
<name>A0ABS2QI80_9BACI</name>
<evidence type="ECO:0000256" key="5">
    <source>
        <dbReference type="ARBA" id="ARBA00022490"/>
    </source>
</evidence>
<keyword evidence="18" id="KW-1185">Reference proteome</keyword>
<dbReference type="InterPro" id="IPR012828">
    <property type="entry name" value="PFKA_ATP_prok"/>
</dbReference>
<comment type="pathway">
    <text evidence="4 15">Carbohydrate degradation; glycolysis; D-glyceraldehyde 3-phosphate and glycerone phosphate from D-glucose: step 3/4.</text>
</comment>
<comment type="catalytic activity">
    <reaction evidence="14 15">
        <text>beta-D-fructose 6-phosphate + ATP = beta-D-fructose 1,6-bisphosphate + ADP + H(+)</text>
        <dbReference type="Rhea" id="RHEA:16109"/>
        <dbReference type="ChEBI" id="CHEBI:15378"/>
        <dbReference type="ChEBI" id="CHEBI:30616"/>
        <dbReference type="ChEBI" id="CHEBI:32966"/>
        <dbReference type="ChEBI" id="CHEBI:57634"/>
        <dbReference type="ChEBI" id="CHEBI:456216"/>
        <dbReference type="EC" id="2.7.1.11"/>
    </reaction>
</comment>
<dbReference type="PRINTS" id="PR00476">
    <property type="entry name" value="PHFRCTKINASE"/>
</dbReference>
<dbReference type="NCBIfam" id="TIGR02482">
    <property type="entry name" value="PFKA_ATP"/>
    <property type="match status" value="1"/>
</dbReference>
<dbReference type="PIRSF" id="PIRSF000532">
    <property type="entry name" value="ATP_PFK_prok"/>
    <property type="match status" value="1"/>
</dbReference>
<protein>
    <recommendedName>
        <fullName evidence="15">ATP-dependent 6-phosphofructokinase</fullName>
        <shortName evidence="15">ATP-PFK</shortName>
        <shortName evidence="15">Phosphofructokinase</shortName>
        <ecNumber evidence="15">2.7.1.11</ecNumber>
    </recommendedName>
    <alternativeName>
        <fullName evidence="15">Phosphohexokinase</fullName>
    </alternativeName>
</protein>
<dbReference type="InterPro" id="IPR035966">
    <property type="entry name" value="PKF_sf"/>
</dbReference>
<evidence type="ECO:0000256" key="15">
    <source>
        <dbReference type="HAMAP-Rule" id="MF_00339"/>
    </source>
</evidence>
<feature type="binding site" evidence="15">
    <location>
        <position position="162"/>
    </location>
    <ligand>
        <name>substrate</name>
        <note>ligand shared between dimeric partners</note>
    </ligand>
</feature>
<reference evidence="17 18" key="1">
    <citation type="submission" date="2021-01" db="EMBL/GenBank/DDBJ databases">
        <title>Genomic Encyclopedia of Type Strains, Phase IV (KMG-IV): sequencing the most valuable type-strain genomes for metagenomic binning, comparative biology and taxonomic classification.</title>
        <authorList>
            <person name="Goeker M."/>
        </authorList>
    </citation>
    <scope>NUCLEOTIDE SEQUENCE [LARGE SCALE GENOMIC DNA]</scope>
    <source>
        <strain evidence="17 18">DSM 105482</strain>
    </source>
</reference>
<evidence type="ECO:0000256" key="2">
    <source>
        <dbReference type="ARBA" id="ARBA00002659"/>
    </source>
</evidence>
<feature type="domain" description="Phosphofructokinase" evidence="16">
    <location>
        <begin position="3"/>
        <end position="275"/>
    </location>
</feature>
<feature type="binding site" description="in other chain" evidence="15">
    <location>
        <begin position="169"/>
        <end position="171"/>
    </location>
    <ligand>
        <name>substrate</name>
        <note>ligand shared between dimeric partners</note>
    </ligand>
</feature>
<accession>A0ABS2QI80</accession>
<feature type="binding site" description="in other chain" evidence="15">
    <location>
        <begin position="185"/>
        <end position="187"/>
    </location>
    <ligand>
        <name>ADP</name>
        <dbReference type="ChEBI" id="CHEBI:456216"/>
        <note>allosteric activator; ligand shared between dimeric partners</note>
    </ligand>
</feature>
<feature type="binding site" description="in other chain" evidence="15">
    <location>
        <position position="154"/>
    </location>
    <ligand>
        <name>ADP</name>
        <dbReference type="ChEBI" id="CHEBI:456216"/>
        <note>allosteric activator; ligand shared between dimeric partners</note>
    </ligand>
</feature>
<comment type="subcellular location">
    <subcellularLocation>
        <location evidence="3 15">Cytoplasm</location>
    </subcellularLocation>
</comment>
<evidence type="ECO:0000256" key="7">
    <source>
        <dbReference type="ARBA" id="ARBA00022679"/>
    </source>
</evidence>
<evidence type="ECO:0000313" key="17">
    <source>
        <dbReference type="EMBL" id="MBM7692870.1"/>
    </source>
</evidence>
<evidence type="ECO:0000256" key="10">
    <source>
        <dbReference type="ARBA" id="ARBA00022777"/>
    </source>
</evidence>
<sequence>MKRIGVLTSGGDSPGMNAAVRAVVRKAIFHEVEVFGIYHGYEGLIKGDIKKLEIGSVGDIIHRGGTMLFSARCPEMKTEEGQQKAIEQLKKHGIDGLVVIGGDGSYMGAKALTERGFPCVGVPGTIDNDIPGTEFTIGFDTAINTVIDAIDKIRDTATSHKRTYVIEVMGRDAGDIALWAGLAGGAESILIPESAEDINHVVARLKRGQDRGKKHSIIIVAEGVGSAVEIAKQIEELTEFETRVSVLGYIQRGGSPTVADRVLASRLGAQAVALLLEGKGGRAVGIEQNRLVDYDIIEALTQKKHTIDQGMFDLSKELSI</sequence>
<organism evidence="17 18">
    <name type="scientific">Peribacillus deserti</name>
    <dbReference type="NCBI Taxonomy" id="673318"/>
    <lineage>
        <taxon>Bacteria</taxon>
        <taxon>Bacillati</taxon>
        <taxon>Bacillota</taxon>
        <taxon>Bacilli</taxon>
        <taxon>Bacillales</taxon>
        <taxon>Bacillaceae</taxon>
        <taxon>Peribacillus</taxon>
    </lineage>
</organism>
<gene>
    <name evidence="15" type="primary">pfkA</name>
    <name evidence="17" type="ORF">JOC77_002301</name>
</gene>
<feature type="binding site" evidence="15">
    <location>
        <begin position="72"/>
        <end position="73"/>
    </location>
    <ligand>
        <name>ATP</name>
        <dbReference type="ChEBI" id="CHEBI:30616"/>
    </ligand>
</feature>
<evidence type="ECO:0000256" key="4">
    <source>
        <dbReference type="ARBA" id="ARBA00004679"/>
    </source>
</evidence>
<evidence type="ECO:0000256" key="9">
    <source>
        <dbReference type="ARBA" id="ARBA00022741"/>
    </source>
</evidence>
<dbReference type="CDD" id="cd00763">
    <property type="entry name" value="Bacterial_PFK"/>
    <property type="match status" value="1"/>
</dbReference>
<evidence type="ECO:0000256" key="6">
    <source>
        <dbReference type="ARBA" id="ARBA00022533"/>
    </source>
</evidence>
<feature type="binding site" evidence="15">
    <location>
        <begin position="21"/>
        <end position="25"/>
    </location>
    <ligand>
        <name>ADP</name>
        <dbReference type="ChEBI" id="CHEBI:456216"/>
        <note>allosteric activator; ligand shared between dimeric partners</note>
    </ligand>
</feature>
<evidence type="ECO:0000313" key="18">
    <source>
        <dbReference type="Proteomes" id="UP000823486"/>
    </source>
</evidence>
<feature type="binding site" evidence="15">
    <location>
        <begin position="102"/>
        <end position="105"/>
    </location>
    <ligand>
        <name>ATP</name>
        <dbReference type="ChEBI" id="CHEBI:30616"/>
    </ligand>
</feature>
<dbReference type="Gene3D" id="3.40.50.450">
    <property type="match status" value="1"/>
</dbReference>
<comment type="activity regulation">
    <text evidence="15">Allosterically activated by ADP and other diphosphonucleosides, and allosterically inhibited by phosphoenolpyruvate.</text>
</comment>
<proteinExistence type="inferred from homology"/>
<keyword evidence="8 15" id="KW-0479">Metal-binding</keyword>
<dbReference type="InterPro" id="IPR012003">
    <property type="entry name" value="ATP_PFK_prok-type"/>
</dbReference>